<protein>
    <recommendedName>
        <fullName evidence="3">phosphoribosylanthranilate isomerase</fullName>
        <ecNumber evidence="3">5.3.1.24</ecNumber>
    </recommendedName>
</protein>
<dbReference type="EC" id="5.3.1.24" evidence="3"/>
<evidence type="ECO:0000256" key="5">
    <source>
        <dbReference type="ARBA" id="ARBA00022822"/>
    </source>
</evidence>
<dbReference type="FunFam" id="3.20.20.70:FF:000075">
    <property type="entry name" value="Tryptophan biosynthesis protein TRP1"/>
    <property type="match status" value="1"/>
</dbReference>
<keyword evidence="7 10" id="KW-0413">Isomerase</keyword>
<dbReference type="GO" id="GO:0004640">
    <property type="term" value="F:phosphoribosylanthranilate isomerase activity"/>
    <property type="evidence" value="ECO:0007669"/>
    <property type="project" value="UniProtKB-EC"/>
</dbReference>
<keyword evidence="5" id="KW-0822">Tryptophan biosynthesis</keyword>
<evidence type="ECO:0000256" key="6">
    <source>
        <dbReference type="ARBA" id="ARBA00023141"/>
    </source>
</evidence>
<evidence type="ECO:0000256" key="2">
    <source>
        <dbReference type="ARBA" id="ARBA00007571"/>
    </source>
</evidence>
<dbReference type="InterPro" id="IPR044643">
    <property type="entry name" value="TrpF_fam"/>
</dbReference>
<dbReference type="AlphaFoldDB" id="A0AAV6NSD5"/>
<dbReference type="Pfam" id="PF00697">
    <property type="entry name" value="PRAI"/>
    <property type="match status" value="1"/>
</dbReference>
<dbReference type="PANTHER" id="PTHR42894">
    <property type="entry name" value="N-(5'-PHOSPHORIBOSYL)ANTHRANILATE ISOMERASE"/>
    <property type="match status" value="1"/>
</dbReference>
<feature type="compositionally biased region" description="Basic residues" evidence="8">
    <location>
        <begin position="23"/>
        <end position="35"/>
    </location>
</feature>
<keyword evidence="11" id="KW-1185">Reference proteome</keyword>
<evidence type="ECO:0000313" key="11">
    <source>
        <dbReference type="Proteomes" id="UP000685013"/>
    </source>
</evidence>
<evidence type="ECO:0000256" key="3">
    <source>
        <dbReference type="ARBA" id="ARBA00012572"/>
    </source>
</evidence>
<evidence type="ECO:0000256" key="7">
    <source>
        <dbReference type="ARBA" id="ARBA00023235"/>
    </source>
</evidence>
<evidence type="ECO:0000256" key="4">
    <source>
        <dbReference type="ARBA" id="ARBA00022605"/>
    </source>
</evidence>
<keyword evidence="6" id="KW-0057">Aromatic amino acid biosynthesis</keyword>
<comment type="pathway">
    <text evidence="1">Amino-acid biosynthesis; L-tryptophan biosynthesis; L-tryptophan from chorismate: step 3/5.</text>
</comment>
<evidence type="ECO:0000256" key="1">
    <source>
        <dbReference type="ARBA" id="ARBA00004664"/>
    </source>
</evidence>
<feature type="non-terminal residue" evidence="10">
    <location>
        <position position="1"/>
    </location>
</feature>
<dbReference type="PANTHER" id="PTHR42894:SF1">
    <property type="entry name" value="N-(5'-PHOSPHORIBOSYL)ANTHRANILATE ISOMERASE"/>
    <property type="match status" value="1"/>
</dbReference>
<dbReference type="Proteomes" id="UP000685013">
    <property type="component" value="Chromosome 4"/>
</dbReference>
<evidence type="ECO:0000256" key="8">
    <source>
        <dbReference type="SAM" id="MobiDB-lite"/>
    </source>
</evidence>
<dbReference type="HAMAP" id="MF_00135">
    <property type="entry name" value="PRAI"/>
    <property type="match status" value="1"/>
</dbReference>
<name>A0AAV6NSD5_9ROSI</name>
<sequence>MCNGGMGKEEGRQSQAGTDRTRRVTARNKNLKKKGQKMIAGLASGSCFRPKVVNVHRRHQFCGLNRESSYTGVNWPCQKKKIACSNSELENVSSSLEHHRKDKVLVKMCGIASAKDAALAAEAGADFIGMIIWPNSKRSVSLSVAKEISRIARQNGAQPVGVFVDDDVETISLAADTCELELVQLHGDSSRAALPLLAKDYRTIYVLNANKDGSLRNEISTEDCSLVDWVLVDSAKGGSGKGFNWAQFEVPIIRSKHGWLLAGGINPENVSQALSILKPQGVDVSSGICGSDGIQKDLIRIKSFLKAVRSVKY</sequence>
<dbReference type="CDD" id="cd00405">
    <property type="entry name" value="PRAI"/>
    <property type="match status" value="1"/>
</dbReference>
<feature type="region of interest" description="Disordered" evidence="8">
    <location>
        <begin position="1"/>
        <end position="35"/>
    </location>
</feature>
<keyword evidence="4" id="KW-0028">Amino-acid biosynthesis</keyword>
<comment type="similarity">
    <text evidence="2">Belongs to the TrpF family.</text>
</comment>
<accession>A0AAV6NSD5</accession>
<evidence type="ECO:0000313" key="10">
    <source>
        <dbReference type="EMBL" id="KAG6600920.1"/>
    </source>
</evidence>
<organism evidence="10 11">
    <name type="scientific">Cucurbita argyrosperma subsp. sororia</name>
    <dbReference type="NCBI Taxonomy" id="37648"/>
    <lineage>
        <taxon>Eukaryota</taxon>
        <taxon>Viridiplantae</taxon>
        <taxon>Streptophyta</taxon>
        <taxon>Embryophyta</taxon>
        <taxon>Tracheophyta</taxon>
        <taxon>Spermatophyta</taxon>
        <taxon>Magnoliopsida</taxon>
        <taxon>eudicotyledons</taxon>
        <taxon>Gunneridae</taxon>
        <taxon>Pentapetalae</taxon>
        <taxon>rosids</taxon>
        <taxon>fabids</taxon>
        <taxon>Cucurbitales</taxon>
        <taxon>Cucurbitaceae</taxon>
        <taxon>Cucurbiteae</taxon>
        <taxon>Cucurbita</taxon>
    </lineage>
</organism>
<dbReference type="InterPro" id="IPR001240">
    <property type="entry name" value="PRAI_dom"/>
</dbReference>
<gene>
    <name evidence="10" type="primary">PAI1</name>
    <name evidence="10" type="ORF">SDJN03_06153</name>
</gene>
<dbReference type="EMBL" id="JAGKQH010000004">
    <property type="protein sequence ID" value="KAG6600920.1"/>
    <property type="molecule type" value="Genomic_DNA"/>
</dbReference>
<dbReference type="GO" id="GO:0000162">
    <property type="term" value="P:L-tryptophan biosynthetic process"/>
    <property type="evidence" value="ECO:0007669"/>
    <property type="project" value="UniProtKB-KW"/>
</dbReference>
<reference evidence="10 11" key="1">
    <citation type="journal article" date="2021" name="Hortic Res">
        <title>The domestication of Cucurbita argyrosperma as revealed by the genome of its wild relative.</title>
        <authorList>
            <person name="Barrera-Redondo J."/>
            <person name="Sanchez-de la Vega G."/>
            <person name="Aguirre-Liguori J.A."/>
            <person name="Castellanos-Morales G."/>
            <person name="Gutierrez-Guerrero Y.T."/>
            <person name="Aguirre-Dugua X."/>
            <person name="Aguirre-Planter E."/>
            <person name="Tenaillon M.I."/>
            <person name="Lira-Saade R."/>
            <person name="Eguiarte L.E."/>
        </authorList>
    </citation>
    <scope>NUCLEOTIDE SEQUENCE [LARGE SCALE GENOMIC DNA]</scope>
    <source>
        <strain evidence="10">JBR-2021</strain>
    </source>
</reference>
<comment type="caution">
    <text evidence="10">The sequence shown here is derived from an EMBL/GenBank/DDBJ whole genome shotgun (WGS) entry which is preliminary data.</text>
</comment>
<feature type="domain" description="N-(5'phosphoribosyl) anthranilate isomerase (PRAI)" evidence="9">
    <location>
        <begin position="106"/>
        <end position="306"/>
    </location>
</feature>
<evidence type="ECO:0000259" key="9">
    <source>
        <dbReference type="Pfam" id="PF00697"/>
    </source>
</evidence>
<proteinExistence type="inferred from homology"/>